<dbReference type="Pfam" id="PF10079">
    <property type="entry name" value="Rossmann-like_BshC"/>
    <property type="match status" value="1"/>
</dbReference>
<evidence type="ECO:0000313" key="5">
    <source>
        <dbReference type="EMBL" id="RYM32592.1"/>
    </source>
</evidence>
<evidence type="ECO:0000259" key="3">
    <source>
        <dbReference type="Pfam" id="PF10079"/>
    </source>
</evidence>
<gene>
    <name evidence="2 5" type="primary">bshC</name>
    <name evidence="5" type="ORF">ERX46_15115</name>
</gene>
<dbReference type="HAMAP" id="MF_01867">
    <property type="entry name" value="BshC"/>
    <property type="match status" value="1"/>
</dbReference>
<dbReference type="Proteomes" id="UP000293952">
    <property type="component" value="Unassembled WGS sequence"/>
</dbReference>
<keyword evidence="1 2" id="KW-0436">Ligase</keyword>
<sequence length="553" mass="64472">MMLSFFSKHYPYIFVIIQSQTIEINMKRITFNRRETAYFSDLANQINDNQSALQKYIQVPFSLANFEQQIELKKKSFSNAQRELLYTVVSKQMSAYSNFEKVNHNVELLKEDNTFTITAGHQLNMFGGPLYVIYKVMDAIRLAEELTKKYPSQNFVPVFWIATEDHDFEEINHLHLFHDTFSWESEQKGPVGRFSLNGIEGFKNDIKSKFDNNPEFSEFLDQFYKNHNLSEATTEFMMNLFGDYGIIILDADDRSLKSSFAPIMKRELESHFSEIEVGKTTAQLEEEGFHGQAMARPVNLFYIKDQFRARIIPTENGDFEVGEETISKVELLKDLENHPERFSPNVILRPLYQEFILPNLCYLGGGGEMAYWLQFKGMFDQTEVPFPIIKVRNSVQWFDKSTSKKIEKLNLKYTDVFESIHEVKKQFVIDNAEEELDFSKLEEKANTFIQELENSIVVLDKGLEGYAKSESTKIQKQLDGIQQKLIRHQKKKHEDAMNQIDGIYSRLFPNNGLQERYDNMIPFLGKYGPKEFVGMVYDLIDPEEEGLILAIEE</sequence>
<evidence type="ECO:0000313" key="6">
    <source>
        <dbReference type="Proteomes" id="UP000293952"/>
    </source>
</evidence>
<keyword evidence="6" id="KW-1185">Reference proteome</keyword>
<dbReference type="GO" id="GO:0016874">
    <property type="term" value="F:ligase activity"/>
    <property type="evidence" value="ECO:0007669"/>
    <property type="project" value="UniProtKB-UniRule"/>
</dbReference>
<feature type="domain" description="Bacillithiol biosynthesis BshC C-terminal coiled-coil" evidence="4">
    <location>
        <begin position="399"/>
        <end position="542"/>
    </location>
</feature>
<organism evidence="5 6">
    <name type="scientific">Brumimicrobium glaciale</name>
    <dbReference type="NCBI Taxonomy" id="200475"/>
    <lineage>
        <taxon>Bacteria</taxon>
        <taxon>Pseudomonadati</taxon>
        <taxon>Bacteroidota</taxon>
        <taxon>Flavobacteriia</taxon>
        <taxon>Flavobacteriales</taxon>
        <taxon>Crocinitomicaceae</taxon>
        <taxon>Brumimicrobium</taxon>
    </lineage>
</organism>
<comment type="similarity">
    <text evidence="2">Belongs to the BshC family.</text>
</comment>
<dbReference type="EC" id="6.-.-.-" evidence="2"/>
<dbReference type="InterPro" id="IPR055399">
    <property type="entry name" value="CC_BshC"/>
</dbReference>
<accession>A0A4Q4KHD9</accession>
<evidence type="ECO:0000259" key="4">
    <source>
        <dbReference type="Pfam" id="PF24850"/>
    </source>
</evidence>
<evidence type="ECO:0000256" key="2">
    <source>
        <dbReference type="HAMAP-Rule" id="MF_01867"/>
    </source>
</evidence>
<reference evidence="5 6" key="1">
    <citation type="submission" date="2019-02" db="EMBL/GenBank/DDBJ databases">
        <title>Genome sequence of the sea-ice species Brumimicrobium glaciale.</title>
        <authorList>
            <person name="Bowman J.P."/>
        </authorList>
    </citation>
    <scope>NUCLEOTIDE SEQUENCE [LARGE SCALE GENOMIC DNA]</scope>
    <source>
        <strain evidence="5 6">IC156</strain>
    </source>
</reference>
<dbReference type="InterPro" id="IPR055398">
    <property type="entry name" value="Rossmann-like_BshC"/>
</dbReference>
<feature type="domain" description="Bacillithiol biosynthesis BshC N-terminal Rossmann-like" evidence="3">
    <location>
        <begin position="31"/>
        <end position="393"/>
    </location>
</feature>
<dbReference type="NCBIfam" id="TIGR03998">
    <property type="entry name" value="thiol_BshC"/>
    <property type="match status" value="1"/>
</dbReference>
<name>A0A4Q4KHD9_9FLAO</name>
<dbReference type="EMBL" id="SETE01000006">
    <property type="protein sequence ID" value="RYM32592.1"/>
    <property type="molecule type" value="Genomic_DNA"/>
</dbReference>
<dbReference type="PIRSF" id="PIRSF012535">
    <property type="entry name" value="UCP012535"/>
    <property type="match status" value="1"/>
</dbReference>
<dbReference type="OrthoDB" id="9765151at2"/>
<comment type="caution">
    <text evidence="5">The sequence shown here is derived from an EMBL/GenBank/DDBJ whole genome shotgun (WGS) entry which is preliminary data.</text>
</comment>
<dbReference type="Pfam" id="PF24850">
    <property type="entry name" value="CC_BshC"/>
    <property type="match status" value="1"/>
</dbReference>
<dbReference type="AlphaFoldDB" id="A0A4Q4KHD9"/>
<dbReference type="InterPro" id="IPR011199">
    <property type="entry name" value="Bacillithiol_biosynth_BshC"/>
</dbReference>
<evidence type="ECO:0000256" key="1">
    <source>
        <dbReference type="ARBA" id="ARBA00022598"/>
    </source>
</evidence>
<protein>
    <recommendedName>
        <fullName evidence="2">Putative cysteine ligase BshC</fullName>
        <ecNumber evidence="2">6.-.-.-</ecNumber>
    </recommendedName>
</protein>
<proteinExistence type="inferred from homology"/>